<feature type="domain" description="N-acetyltransferase" evidence="1">
    <location>
        <begin position="3"/>
        <end position="159"/>
    </location>
</feature>
<dbReference type="PROSITE" id="PS51186">
    <property type="entry name" value="GNAT"/>
    <property type="match status" value="1"/>
</dbReference>
<accession>A0A9D2S7H7</accession>
<protein>
    <submittedName>
        <fullName evidence="2">GNAT family N-acetyltransferase</fullName>
    </submittedName>
</protein>
<name>A0A9D2S7H7_9FIRM</name>
<dbReference type="PANTHER" id="PTHR43792">
    <property type="entry name" value="GNAT FAMILY, PUTATIVE (AFU_ORTHOLOGUE AFUA_3G00765)-RELATED-RELATED"/>
    <property type="match status" value="1"/>
</dbReference>
<dbReference type="SUPFAM" id="SSF55729">
    <property type="entry name" value="Acyl-CoA N-acyltransferases (Nat)"/>
    <property type="match status" value="1"/>
</dbReference>
<dbReference type="InterPro" id="IPR016181">
    <property type="entry name" value="Acyl_CoA_acyltransferase"/>
</dbReference>
<dbReference type="InterPro" id="IPR051531">
    <property type="entry name" value="N-acetyltransferase"/>
</dbReference>
<dbReference type="Proteomes" id="UP000824211">
    <property type="component" value="Unassembled WGS sequence"/>
</dbReference>
<dbReference type="AlphaFoldDB" id="A0A9D2S7H7"/>
<comment type="caution">
    <text evidence="2">The sequence shown here is derived from an EMBL/GenBank/DDBJ whole genome shotgun (WGS) entry which is preliminary data.</text>
</comment>
<organism evidence="2 3">
    <name type="scientific">Candidatus Faecalibacterium faecipullorum</name>
    <dbReference type="NCBI Taxonomy" id="2838578"/>
    <lineage>
        <taxon>Bacteria</taxon>
        <taxon>Bacillati</taxon>
        <taxon>Bacillota</taxon>
        <taxon>Clostridia</taxon>
        <taxon>Eubacteriales</taxon>
        <taxon>Oscillospiraceae</taxon>
        <taxon>Faecalibacterium</taxon>
    </lineage>
</organism>
<dbReference type="GO" id="GO:0016747">
    <property type="term" value="F:acyltransferase activity, transferring groups other than amino-acyl groups"/>
    <property type="evidence" value="ECO:0007669"/>
    <property type="project" value="InterPro"/>
</dbReference>
<dbReference type="EMBL" id="DWXX01000133">
    <property type="protein sequence ID" value="HJB59487.1"/>
    <property type="molecule type" value="Genomic_DNA"/>
</dbReference>
<evidence type="ECO:0000259" key="1">
    <source>
        <dbReference type="PROSITE" id="PS51186"/>
    </source>
</evidence>
<evidence type="ECO:0000313" key="3">
    <source>
        <dbReference type="Proteomes" id="UP000824211"/>
    </source>
</evidence>
<dbReference type="InterPro" id="IPR000182">
    <property type="entry name" value="GNAT_dom"/>
</dbReference>
<gene>
    <name evidence="2" type="ORF">H9771_07540</name>
</gene>
<proteinExistence type="predicted"/>
<reference evidence="2" key="2">
    <citation type="submission" date="2021-04" db="EMBL/GenBank/DDBJ databases">
        <authorList>
            <person name="Gilroy R."/>
        </authorList>
    </citation>
    <scope>NUCLEOTIDE SEQUENCE</scope>
    <source>
        <strain evidence="2">ChiHjej9B8-13557</strain>
    </source>
</reference>
<evidence type="ECO:0000313" key="2">
    <source>
        <dbReference type="EMBL" id="HJB59487.1"/>
    </source>
</evidence>
<reference evidence="2" key="1">
    <citation type="journal article" date="2021" name="PeerJ">
        <title>Extensive microbial diversity within the chicken gut microbiome revealed by metagenomics and culture.</title>
        <authorList>
            <person name="Gilroy R."/>
            <person name="Ravi A."/>
            <person name="Getino M."/>
            <person name="Pursley I."/>
            <person name="Horton D.L."/>
            <person name="Alikhan N.F."/>
            <person name="Baker D."/>
            <person name="Gharbi K."/>
            <person name="Hall N."/>
            <person name="Watson M."/>
            <person name="Adriaenssens E.M."/>
            <person name="Foster-Nyarko E."/>
            <person name="Jarju S."/>
            <person name="Secka A."/>
            <person name="Antonio M."/>
            <person name="Oren A."/>
            <person name="Chaudhuri R.R."/>
            <person name="La Ragione R."/>
            <person name="Hildebrand F."/>
            <person name="Pallen M.J."/>
        </authorList>
    </citation>
    <scope>NUCLEOTIDE SEQUENCE</scope>
    <source>
        <strain evidence="2">ChiHjej9B8-13557</strain>
    </source>
</reference>
<dbReference type="Gene3D" id="3.40.630.30">
    <property type="match status" value="1"/>
</dbReference>
<sequence length="174" mass="20100">MQVELRERTEENVRVYFERTRDPEIQARIPQRSQTVEQALEAYRQSLAPGAASYGRTVWADGVYVGDVWCYCIHAEADPDAMVSYCIFDKDRWGQGIASRVLEQFLADAGPRFGLKRVGAFAYADNPASVRVLEKNGFTIQETFEEEGRRSFYLVRELVREIEKTGRMDKWNTE</sequence>
<dbReference type="PANTHER" id="PTHR43792:SF1">
    <property type="entry name" value="N-ACETYLTRANSFERASE DOMAIN-CONTAINING PROTEIN"/>
    <property type="match status" value="1"/>
</dbReference>
<dbReference type="Pfam" id="PF13302">
    <property type="entry name" value="Acetyltransf_3"/>
    <property type="match status" value="1"/>
</dbReference>